<evidence type="ECO:0000256" key="2">
    <source>
        <dbReference type="SAM" id="Phobius"/>
    </source>
</evidence>
<keyword evidence="2" id="KW-0812">Transmembrane</keyword>
<proteinExistence type="predicted"/>
<name>A0AAW0CAP0_9AGAR</name>
<dbReference type="Proteomes" id="UP001362999">
    <property type="component" value="Unassembled WGS sequence"/>
</dbReference>
<dbReference type="EMBL" id="JAWWNJ010000019">
    <property type="protein sequence ID" value="KAK7036033.1"/>
    <property type="molecule type" value="Genomic_DNA"/>
</dbReference>
<feature type="transmembrane region" description="Helical" evidence="2">
    <location>
        <begin position="110"/>
        <end position="129"/>
    </location>
</feature>
<feature type="transmembrane region" description="Helical" evidence="2">
    <location>
        <begin position="60"/>
        <end position="85"/>
    </location>
</feature>
<evidence type="ECO:0000256" key="1">
    <source>
        <dbReference type="SAM" id="MobiDB-lite"/>
    </source>
</evidence>
<organism evidence="3 4">
    <name type="scientific">Favolaschia claudopus</name>
    <dbReference type="NCBI Taxonomy" id="2862362"/>
    <lineage>
        <taxon>Eukaryota</taxon>
        <taxon>Fungi</taxon>
        <taxon>Dikarya</taxon>
        <taxon>Basidiomycota</taxon>
        <taxon>Agaricomycotina</taxon>
        <taxon>Agaricomycetes</taxon>
        <taxon>Agaricomycetidae</taxon>
        <taxon>Agaricales</taxon>
        <taxon>Marasmiineae</taxon>
        <taxon>Mycenaceae</taxon>
        <taxon>Favolaschia</taxon>
    </lineage>
</organism>
<protein>
    <submittedName>
        <fullName evidence="3">Uncharacterized protein</fullName>
    </submittedName>
</protein>
<gene>
    <name evidence="3" type="ORF">R3P38DRAFT_613881</name>
</gene>
<keyword evidence="2" id="KW-0472">Membrane</keyword>
<dbReference type="AlphaFoldDB" id="A0AAW0CAP0"/>
<feature type="transmembrane region" description="Helical" evidence="2">
    <location>
        <begin position="180"/>
        <end position="200"/>
    </location>
</feature>
<sequence length="334" mass="37965">MLRVRDAGPGLDGETIYALKIIFLKLAAAAITYGLFLCIGTMSSYTLIRKGLRGQRSRQALLAIILTMLLAATAHLALYMGFVIIQFPTLAAEFVDPIETMRRLDISQTLLRRLTYFLSDIIVVWRAWVIWQENRIVHAALATCIVATGATSLTLVVFNINSEFHHVHYSRDTQNFLGTFGLLVTNFFATALISYKLWYYRRNVKKYLDHPRNSNTKVENVLILLMETGGLYCAFWILLMVGDYGYYGPDFEFEWFQPNISGIYPTIIIFMVSRQMMLSNEVLSNGSLQSSSSSSNTRTRTIWFATPVETGQTVETETDRTRATSNDSFAMERK</sequence>
<feature type="transmembrane region" description="Helical" evidence="2">
    <location>
        <begin position="221"/>
        <end position="241"/>
    </location>
</feature>
<keyword evidence="2" id="KW-1133">Transmembrane helix</keyword>
<feature type="transmembrane region" description="Helical" evidence="2">
    <location>
        <begin position="136"/>
        <end position="160"/>
    </location>
</feature>
<comment type="caution">
    <text evidence="3">The sequence shown here is derived from an EMBL/GenBank/DDBJ whole genome shotgun (WGS) entry which is preliminary data.</text>
</comment>
<evidence type="ECO:0000313" key="3">
    <source>
        <dbReference type="EMBL" id="KAK7036033.1"/>
    </source>
</evidence>
<accession>A0AAW0CAP0</accession>
<keyword evidence="4" id="KW-1185">Reference proteome</keyword>
<feature type="transmembrane region" description="Helical" evidence="2">
    <location>
        <begin position="22"/>
        <end position="48"/>
    </location>
</feature>
<feature type="transmembrane region" description="Helical" evidence="2">
    <location>
        <begin position="253"/>
        <end position="272"/>
    </location>
</feature>
<evidence type="ECO:0000313" key="4">
    <source>
        <dbReference type="Proteomes" id="UP001362999"/>
    </source>
</evidence>
<reference evidence="3 4" key="1">
    <citation type="journal article" date="2024" name="J Genomics">
        <title>Draft genome sequencing and assembly of Favolaschia claudopus CIRM-BRFM 2984 isolated from oak limbs.</title>
        <authorList>
            <person name="Navarro D."/>
            <person name="Drula E."/>
            <person name="Chaduli D."/>
            <person name="Cazenave R."/>
            <person name="Ahrendt S."/>
            <person name="Wang J."/>
            <person name="Lipzen A."/>
            <person name="Daum C."/>
            <person name="Barry K."/>
            <person name="Grigoriev I.V."/>
            <person name="Favel A."/>
            <person name="Rosso M.N."/>
            <person name="Martin F."/>
        </authorList>
    </citation>
    <scope>NUCLEOTIDE SEQUENCE [LARGE SCALE GENOMIC DNA]</scope>
    <source>
        <strain evidence="3 4">CIRM-BRFM 2984</strain>
    </source>
</reference>
<feature type="region of interest" description="Disordered" evidence="1">
    <location>
        <begin position="311"/>
        <end position="334"/>
    </location>
</feature>